<dbReference type="GO" id="GO:0016514">
    <property type="term" value="C:SWI/SNF complex"/>
    <property type="evidence" value="ECO:0007669"/>
    <property type="project" value="InterPro"/>
</dbReference>
<dbReference type="GO" id="GO:0016586">
    <property type="term" value="C:RSC-type complex"/>
    <property type="evidence" value="ECO:0007669"/>
    <property type="project" value="InterPro"/>
</dbReference>
<dbReference type="GeneID" id="8197862"/>
<dbReference type="SMR" id="C4QX72"/>
<proteinExistence type="predicted"/>
<accession>C4QX72</accession>
<dbReference type="Proteomes" id="UP000000314">
    <property type="component" value="Chromosome 1"/>
</dbReference>
<evidence type="ECO:0000313" key="8">
    <source>
        <dbReference type="Proteomes" id="UP000000314"/>
    </source>
</evidence>
<keyword evidence="2" id="KW-0963">Cytoplasm</keyword>
<comment type="subcellular location">
    <subcellularLocation>
        <location evidence="1">Cytoplasm</location>
        <location evidence="1">Cytoskeleton</location>
    </subcellularLocation>
</comment>
<gene>
    <name evidence="7" type="ordered locus">PAS_chr1-4_0011</name>
</gene>
<keyword evidence="8" id="KW-1185">Reference proteome</keyword>
<dbReference type="GO" id="GO:0000226">
    <property type="term" value="P:microtubule cytoskeleton organization"/>
    <property type="evidence" value="ECO:0007669"/>
    <property type="project" value="TreeGrafter"/>
</dbReference>
<dbReference type="Pfam" id="PF09510">
    <property type="entry name" value="Rtt102p"/>
    <property type="match status" value="1"/>
</dbReference>
<evidence type="ECO:0000256" key="6">
    <source>
        <dbReference type="ARBA" id="ARBA00023212"/>
    </source>
</evidence>
<keyword evidence="6" id="KW-0206">Cytoskeleton</keyword>
<name>C4QX72_KOMPG</name>
<organism evidence="7 8">
    <name type="scientific">Komagataella phaffii (strain GS115 / ATCC 20864)</name>
    <name type="common">Yeast</name>
    <name type="synonym">Pichia pastoris</name>
    <dbReference type="NCBI Taxonomy" id="644223"/>
    <lineage>
        <taxon>Eukaryota</taxon>
        <taxon>Fungi</taxon>
        <taxon>Dikarya</taxon>
        <taxon>Ascomycota</taxon>
        <taxon>Saccharomycotina</taxon>
        <taxon>Pichiomycetes</taxon>
        <taxon>Pichiales</taxon>
        <taxon>Pichiaceae</taxon>
        <taxon>Komagataella</taxon>
    </lineage>
</organism>
<dbReference type="EMBL" id="FN392319">
    <property type="protein sequence ID" value="CAY67845.1"/>
    <property type="molecule type" value="Genomic_DNA"/>
</dbReference>
<dbReference type="KEGG" id="ppa:PAS_chr1-4_0011"/>
<dbReference type="PANTHER" id="PTHR12688">
    <property type="entry name" value="DYNEIN LIGHT INTERMEDIATE CHAIN"/>
    <property type="match status" value="1"/>
</dbReference>
<evidence type="ECO:0000256" key="2">
    <source>
        <dbReference type="ARBA" id="ARBA00022490"/>
    </source>
</evidence>
<dbReference type="GO" id="GO:0005868">
    <property type="term" value="C:cytoplasmic dynein complex"/>
    <property type="evidence" value="ECO:0007669"/>
    <property type="project" value="InterPro"/>
</dbReference>
<evidence type="ECO:0000256" key="3">
    <source>
        <dbReference type="ARBA" id="ARBA00022701"/>
    </source>
</evidence>
<evidence type="ECO:0000256" key="1">
    <source>
        <dbReference type="ARBA" id="ARBA00004245"/>
    </source>
</evidence>
<reference evidence="7 8" key="1">
    <citation type="journal article" date="2009" name="Nat. Biotechnol.">
        <title>Genome sequence of the recombinant protein production host Pichia pastoris.</title>
        <authorList>
            <person name="De Schutter K."/>
            <person name="Lin Y.C."/>
            <person name="Tiels P."/>
            <person name="Van Hecke A."/>
            <person name="Glinka S."/>
            <person name="Weber-Lehmann J."/>
            <person name="Rouze P."/>
            <person name="Van de Peer Y."/>
            <person name="Callewaert N."/>
        </authorList>
    </citation>
    <scope>NUCLEOTIDE SEQUENCE [LARGE SCALE GENOMIC DNA]</scope>
    <source>
        <strain evidence="8">GS115 / ATCC 20864</strain>
    </source>
</reference>
<dbReference type="AlphaFoldDB" id="C4QX72"/>
<evidence type="ECO:0000256" key="4">
    <source>
        <dbReference type="ARBA" id="ARBA00023017"/>
    </source>
</evidence>
<dbReference type="GO" id="GO:0045504">
    <property type="term" value="F:dynein heavy chain binding"/>
    <property type="evidence" value="ECO:0007669"/>
    <property type="project" value="TreeGrafter"/>
</dbReference>
<dbReference type="GO" id="GO:0007018">
    <property type="term" value="P:microtubule-based movement"/>
    <property type="evidence" value="ECO:0007669"/>
    <property type="project" value="InterPro"/>
</dbReference>
<keyword evidence="5" id="KW-0505">Motor protein</keyword>
<dbReference type="RefSeq" id="XP_002490126.1">
    <property type="nucleotide sequence ID" value="XM_002490081.1"/>
</dbReference>
<dbReference type="OrthoDB" id="4063132at2759"/>
<dbReference type="InParanoid" id="C4QX72"/>
<sequence length="482" mass="54478">MSARFTLYGQSLLRNANGVNFLDQDRHWGRDWIYPPRSIAPPDVINGSPSNIGTPMESSSNTPQPSIYNFQIKTWVIKPNVDLVEDGTDVDFLHLSEFEYFKEGNNNHEVKQNEDTPGGLTEADIRGAVGGVGQIGFGIGFVEHIGMTLWDQFKAGTGKEVSSAPIERTLLILGGSSFEHVQLINHLKESTKSEIGNFSDVRESQTSPIGFHFVEFRDEEHVLTAIVNIHTITDTCIHRAEDLINKFASNKNTVALILLDSNKLLNQILDNNDTLALDALPHWIYILNKGFGSKLPKAESRLLDKEAECQHKLVPRNTAHERALWLELRVVIVVFSAEILDYMTNTKVLVHNRTIDTLQQTLRLISMYHGSSLYYWNSLSTSEVLQGHIFHIMGIHSATAYDSAIFDSLSSIFIPYGWDSINKIVAIDKTRNIQDFNTCWKERLVAPGSQTSITLNSRMHFSILQDYKKFLKKRCQYTNLKP</sequence>
<keyword evidence="3" id="KW-0493">Microtubule</keyword>
<dbReference type="GO" id="GO:0005874">
    <property type="term" value="C:microtubule"/>
    <property type="evidence" value="ECO:0007669"/>
    <property type="project" value="UniProtKB-KW"/>
</dbReference>
<evidence type="ECO:0000256" key="5">
    <source>
        <dbReference type="ARBA" id="ARBA00023175"/>
    </source>
</evidence>
<keyword evidence="4" id="KW-0243">Dynein</keyword>
<dbReference type="PANTHER" id="PTHR12688:SF0">
    <property type="entry name" value="DYNEIN LIGHT INTERMEDIATE CHAIN"/>
    <property type="match status" value="1"/>
</dbReference>
<dbReference type="Gene3D" id="6.20.420.10">
    <property type="match status" value="1"/>
</dbReference>
<dbReference type="InterPro" id="IPR008467">
    <property type="entry name" value="Dynein1_light_intermed_chain"/>
</dbReference>
<dbReference type="HOGENOM" id="CLU_044620_0_0_1"/>
<dbReference type="InterPro" id="IPR018304">
    <property type="entry name" value="Rtt102"/>
</dbReference>
<protein>
    <submittedName>
        <fullName evidence="7">Uncharacterized protein</fullName>
    </submittedName>
</protein>
<evidence type="ECO:0000313" key="7">
    <source>
        <dbReference type="EMBL" id="CAY67845.1"/>
    </source>
</evidence>
<dbReference type="GO" id="GO:0006338">
    <property type="term" value="P:chromatin remodeling"/>
    <property type="evidence" value="ECO:0007669"/>
    <property type="project" value="InterPro"/>
</dbReference>